<keyword evidence="3" id="KW-0288">FMN</keyword>
<keyword evidence="9" id="KW-1185">Reference proteome</keyword>
<gene>
    <name evidence="8" type="ORF">PACTADRAFT_50558</name>
</gene>
<keyword evidence="3" id="KW-0285">Flavoprotein</keyword>
<evidence type="ECO:0000256" key="4">
    <source>
        <dbReference type="ARBA" id="ARBA00056646"/>
    </source>
</evidence>
<dbReference type="EMBL" id="KV454015">
    <property type="protein sequence ID" value="ODV94697.1"/>
    <property type="molecule type" value="Genomic_DNA"/>
</dbReference>
<evidence type="ECO:0000256" key="5">
    <source>
        <dbReference type="ARBA" id="ARBA00067604"/>
    </source>
</evidence>
<dbReference type="STRING" id="669874.A0A1E4TSI3"/>
<evidence type="ECO:0000256" key="1">
    <source>
        <dbReference type="ARBA" id="ARBA00001917"/>
    </source>
</evidence>
<protein>
    <recommendedName>
        <fullName evidence="5">Probable NADPH dehydrogenase</fullName>
    </recommendedName>
    <alternativeName>
        <fullName evidence="6">Estrogen-binding protein</fullName>
    </alternativeName>
</protein>
<comment type="similarity">
    <text evidence="2">Belongs to the NADH:flavin oxidoreductase/NADH oxidase family.</text>
</comment>
<dbReference type="AlphaFoldDB" id="A0A1E4TSI3"/>
<dbReference type="GO" id="GO:0003959">
    <property type="term" value="F:NADPH dehydrogenase activity"/>
    <property type="evidence" value="ECO:0007669"/>
    <property type="project" value="TreeGrafter"/>
</dbReference>
<evidence type="ECO:0000313" key="9">
    <source>
        <dbReference type="Proteomes" id="UP000094236"/>
    </source>
</evidence>
<dbReference type="OrthoDB" id="276546at2759"/>
<evidence type="ECO:0000256" key="6">
    <source>
        <dbReference type="ARBA" id="ARBA00075326"/>
    </source>
</evidence>
<evidence type="ECO:0000256" key="2">
    <source>
        <dbReference type="ARBA" id="ARBA00005979"/>
    </source>
</evidence>
<comment type="function">
    <text evidence="4">Oxidoreductase that binds mammalian estrogens with high affinity.</text>
</comment>
<evidence type="ECO:0000256" key="3">
    <source>
        <dbReference type="ARBA" id="ARBA00022643"/>
    </source>
</evidence>
<dbReference type="SUPFAM" id="SSF51395">
    <property type="entry name" value="FMN-linked oxidoreductases"/>
    <property type="match status" value="1"/>
</dbReference>
<dbReference type="Pfam" id="PF00724">
    <property type="entry name" value="Oxidored_FMN"/>
    <property type="match status" value="1"/>
</dbReference>
<dbReference type="Proteomes" id="UP000094236">
    <property type="component" value="Unassembled WGS sequence"/>
</dbReference>
<feature type="domain" description="NADH:flavin oxidoreductase/NADH oxidase N-terminal" evidence="7">
    <location>
        <begin position="14"/>
        <end position="359"/>
    </location>
</feature>
<dbReference type="InterPro" id="IPR013785">
    <property type="entry name" value="Aldolase_TIM"/>
</dbReference>
<dbReference type="PANTHER" id="PTHR22893">
    <property type="entry name" value="NADH OXIDOREDUCTASE-RELATED"/>
    <property type="match status" value="1"/>
</dbReference>
<dbReference type="InterPro" id="IPR045247">
    <property type="entry name" value="Oye-like"/>
</dbReference>
<dbReference type="CDD" id="cd02933">
    <property type="entry name" value="OYE_like_FMN"/>
    <property type="match status" value="1"/>
</dbReference>
<evidence type="ECO:0000313" key="8">
    <source>
        <dbReference type="EMBL" id="ODV94697.1"/>
    </source>
</evidence>
<dbReference type="Gene3D" id="3.20.20.70">
    <property type="entry name" value="Aldolase class I"/>
    <property type="match status" value="1"/>
</dbReference>
<dbReference type="PANTHER" id="PTHR22893:SF91">
    <property type="entry name" value="NADPH DEHYDROGENASE 2-RELATED"/>
    <property type="match status" value="1"/>
</dbReference>
<reference evidence="9" key="1">
    <citation type="submission" date="2016-05" db="EMBL/GenBank/DDBJ databases">
        <title>Comparative genomics of biotechnologically important yeasts.</title>
        <authorList>
            <consortium name="DOE Joint Genome Institute"/>
            <person name="Riley R."/>
            <person name="Haridas S."/>
            <person name="Wolfe K.H."/>
            <person name="Lopes M.R."/>
            <person name="Hittinger C.T."/>
            <person name="Goker M."/>
            <person name="Salamov A."/>
            <person name="Wisecaver J."/>
            <person name="Long T.M."/>
            <person name="Aerts A.L."/>
            <person name="Barry K."/>
            <person name="Choi C."/>
            <person name="Clum A."/>
            <person name="Coughlan A.Y."/>
            <person name="Deshpande S."/>
            <person name="Douglass A.P."/>
            <person name="Hanson S.J."/>
            <person name="Klenk H.-P."/>
            <person name="Labutti K."/>
            <person name="Lapidus A."/>
            <person name="Lindquist E."/>
            <person name="Lipzen A."/>
            <person name="Meier-Kolthoff J.P."/>
            <person name="Ohm R.A."/>
            <person name="Otillar R.P."/>
            <person name="Pangilinan J."/>
            <person name="Peng Y."/>
            <person name="Rokas A."/>
            <person name="Rosa C.A."/>
            <person name="Scheuner C."/>
            <person name="Sibirny A.A."/>
            <person name="Slot J.C."/>
            <person name="Stielow J.B."/>
            <person name="Sun H."/>
            <person name="Kurtzman C.P."/>
            <person name="Blackwell M."/>
            <person name="Grigoriev I.V."/>
            <person name="Jeffries T.W."/>
        </authorList>
    </citation>
    <scope>NUCLEOTIDE SEQUENCE [LARGE SCALE GENOMIC DNA]</scope>
    <source>
        <strain evidence="9">NRRL Y-2460</strain>
    </source>
</reference>
<proteinExistence type="inferred from homology"/>
<dbReference type="GO" id="GO:0010181">
    <property type="term" value="F:FMN binding"/>
    <property type="evidence" value="ECO:0007669"/>
    <property type="project" value="InterPro"/>
</dbReference>
<organism evidence="8 9">
    <name type="scientific">Pachysolen tannophilus NRRL Y-2460</name>
    <dbReference type="NCBI Taxonomy" id="669874"/>
    <lineage>
        <taxon>Eukaryota</taxon>
        <taxon>Fungi</taxon>
        <taxon>Dikarya</taxon>
        <taxon>Ascomycota</taxon>
        <taxon>Saccharomycotina</taxon>
        <taxon>Pichiomycetes</taxon>
        <taxon>Pachysolenaceae</taxon>
        <taxon>Pachysolen</taxon>
    </lineage>
</organism>
<sequence length="405" mass="45860">MSASLKRFPLKETNLFKPIKLGECLAQHRVVLPPLTRYRCDNYTPTDLVADYYEQRSKRPGTFMISEGTFISAQAGGCIGVPGIYDDSRQKAWSKVISKIHKNNSFIFIQLWGLGRQADPVLLANEGNYPFVSASGIYESEASKIAAIKANRPLRPLTKIEINQYIEDYVSSSIRAIKAGADGVEIHSANSYLLDQFIQEISNKRTDEYGGSIENRSRLLLEIIDKVINEIGSHRVGVRFSPWGKFGGMGWYNQSPIPQYSYILKELEKKAQMGKRLAYVHFVEPRVSNFKLVSSETEGSNNFIYDHWKGNVIRAGNYTNDYEATKRDVNSNDRTLIAYGRFFTSNPDLPNRLEKGLPLTPYNRDQFYKSGPGGFGYTDYPTYEQIIMNEETQAKKISIGLTSNL</sequence>
<dbReference type="InterPro" id="IPR001155">
    <property type="entry name" value="OxRdtase_FMN_N"/>
</dbReference>
<name>A0A1E4TSI3_PACTA</name>
<dbReference type="FunFam" id="3.20.20.70:FF:000138">
    <property type="entry name" value="NADPH dehydrogenase 1"/>
    <property type="match status" value="1"/>
</dbReference>
<dbReference type="GO" id="GO:0042562">
    <property type="term" value="F:hormone binding"/>
    <property type="evidence" value="ECO:0007669"/>
    <property type="project" value="UniProtKB-ARBA"/>
</dbReference>
<comment type="cofactor">
    <cofactor evidence="1">
        <name>FMN</name>
        <dbReference type="ChEBI" id="CHEBI:58210"/>
    </cofactor>
</comment>
<evidence type="ECO:0000259" key="7">
    <source>
        <dbReference type="Pfam" id="PF00724"/>
    </source>
</evidence>
<accession>A0A1E4TSI3</accession>